<dbReference type="PRINTS" id="PR01098">
    <property type="entry name" value="TOPISMRASE4B"/>
</dbReference>
<keyword evidence="9 10" id="KW-0413">Isomerase</keyword>
<dbReference type="PROSITE" id="PS50880">
    <property type="entry name" value="TOPRIM"/>
    <property type="match status" value="1"/>
</dbReference>
<organism evidence="12 13">
    <name type="scientific">Roseovarius marisflavi</name>
    <dbReference type="NCBI Taxonomy" id="1054996"/>
    <lineage>
        <taxon>Bacteria</taxon>
        <taxon>Pseudomonadati</taxon>
        <taxon>Pseudomonadota</taxon>
        <taxon>Alphaproteobacteria</taxon>
        <taxon>Rhodobacterales</taxon>
        <taxon>Roseobacteraceae</taxon>
        <taxon>Roseovarius</taxon>
    </lineage>
</organism>
<dbReference type="GO" id="GO:0007059">
    <property type="term" value="P:chromosome segregation"/>
    <property type="evidence" value="ECO:0007669"/>
    <property type="project" value="UniProtKB-UniRule"/>
</dbReference>
<dbReference type="STRING" id="1054996.SAMN05444414_10860"/>
<comment type="subunit">
    <text evidence="10">Heterotetramer composed of ParC and ParE.</text>
</comment>
<feature type="binding site" evidence="10">
    <location>
        <position position="13"/>
    </location>
    <ligand>
        <name>ATP</name>
        <dbReference type="ChEBI" id="CHEBI:30616"/>
    </ligand>
</feature>
<keyword evidence="7 10" id="KW-0799">Topoisomerase</keyword>
<dbReference type="EMBL" id="FRBN01000008">
    <property type="protein sequence ID" value="SHL22924.1"/>
    <property type="molecule type" value="Genomic_DNA"/>
</dbReference>
<evidence type="ECO:0000313" key="12">
    <source>
        <dbReference type="EMBL" id="SHL22924.1"/>
    </source>
</evidence>
<dbReference type="CDD" id="cd16928">
    <property type="entry name" value="HATPase_GyrB-like"/>
    <property type="match status" value="1"/>
</dbReference>
<evidence type="ECO:0000256" key="1">
    <source>
        <dbReference type="ARBA" id="ARBA00000185"/>
    </source>
</evidence>
<dbReference type="PRINTS" id="PR00418">
    <property type="entry name" value="TPI2FAMILY"/>
</dbReference>
<reference evidence="13" key="1">
    <citation type="submission" date="2016-11" db="EMBL/GenBank/DDBJ databases">
        <authorList>
            <person name="Varghese N."/>
            <person name="Submissions S."/>
        </authorList>
    </citation>
    <scope>NUCLEOTIDE SEQUENCE [LARGE SCALE GENOMIC DNA]</scope>
    <source>
        <strain evidence="13">DSM 29327</strain>
    </source>
</reference>
<evidence type="ECO:0000256" key="2">
    <source>
        <dbReference type="ARBA" id="ARBA00001946"/>
    </source>
</evidence>
<keyword evidence="5 10" id="KW-0067">ATP-binding</keyword>
<dbReference type="PROSITE" id="PS00177">
    <property type="entry name" value="TOPOISOMERASE_II"/>
    <property type="match status" value="1"/>
</dbReference>
<feature type="site" description="Interaction with DNA" evidence="10">
    <location>
        <position position="518"/>
    </location>
</feature>
<dbReference type="InterPro" id="IPR005737">
    <property type="entry name" value="TopoIV_B_Gneg"/>
</dbReference>
<dbReference type="SUPFAM" id="SSF54211">
    <property type="entry name" value="Ribosomal protein S5 domain 2-like"/>
    <property type="match status" value="1"/>
</dbReference>
<dbReference type="SMART" id="SM00433">
    <property type="entry name" value="TOP2c"/>
    <property type="match status" value="1"/>
</dbReference>
<dbReference type="Proteomes" id="UP000184191">
    <property type="component" value="Unassembled WGS sequence"/>
</dbReference>
<evidence type="ECO:0000256" key="4">
    <source>
        <dbReference type="ARBA" id="ARBA00022741"/>
    </source>
</evidence>
<dbReference type="InterPro" id="IPR013760">
    <property type="entry name" value="Topo_IIA-like_dom_sf"/>
</dbReference>
<protein>
    <recommendedName>
        <fullName evidence="10">DNA topoisomerase 4 subunit B</fullName>
        <ecNumber evidence="10">5.6.2.2</ecNumber>
    </recommendedName>
    <alternativeName>
        <fullName evidence="10">Topoisomerase IV subunit B</fullName>
    </alternativeName>
</protein>
<dbReference type="Pfam" id="PF00986">
    <property type="entry name" value="DNA_gyraseB_C"/>
    <property type="match status" value="1"/>
</dbReference>
<name>A0A1M6YX70_9RHOB</name>
<dbReference type="Gene3D" id="3.30.565.10">
    <property type="entry name" value="Histidine kinase-like ATPase, C-terminal domain"/>
    <property type="match status" value="1"/>
</dbReference>
<dbReference type="SUPFAM" id="SSF56719">
    <property type="entry name" value="Type II DNA topoisomerase"/>
    <property type="match status" value="1"/>
</dbReference>
<dbReference type="Pfam" id="PF02518">
    <property type="entry name" value="HATPase_c"/>
    <property type="match status" value="1"/>
</dbReference>
<feature type="site" description="Interaction with DNA" evidence="10">
    <location>
        <position position="466"/>
    </location>
</feature>
<dbReference type="InterPro" id="IPR014721">
    <property type="entry name" value="Ribsml_uS5_D2-typ_fold_subgr"/>
</dbReference>
<gene>
    <name evidence="10" type="primary">parE</name>
    <name evidence="12" type="ORF">SAMN05444414_10860</name>
</gene>
<dbReference type="InterPro" id="IPR013506">
    <property type="entry name" value="Topo_IIA_bsu_dom2"/>
</dbReference>
<feature type="binding site" evidence="10">
    <location>
        <position position="352"/>
    </location>
    <ligand>
        <name>ATP</name>
        <dbReference type="ChEBI" id="CHEBI:30616"/>
    </ligand>
</feature>
<keyword evidence="13" id="KW-1185">Reference proteome</keyword>
<evidence type="ECO:0000259" key="11">
    <source>
        <dbReference type="PROSITE" id="PS50880"/>
    </source>
</evidence>
<feature type="binding site" evidence="10">
    <location>
        <position position="80"/>
    </location>
    <ligand>
        <name>ATP</name>
        <dbReference type="ChEBI" id="CHEBI:30616"/>
    </ligand>
</feature>
<dbReference type="GO" id="GO:0005524">
    <property type="term" value="F:ATP binding"/>
    <property type="evidence" value="ECO:0007669"/>
    <property type="project" value="UniProtKB-UniRule"/>
</dbReference>
<dbReference type="Gene3D" id="3.30.230.10">
    <property type="match status" value="1"/>
</dbReference>
<keyword evidence="4 10" id="KW-0547">Nucleotide-binding</keyword>
<comment type="similarity">
    <text evidence="10">Belongs to the type II topoisomerase family. ParE type 1 subfamily.</text>
</comment>
<dbReference type="Gene3D" id="3.40.50.670">
    <property type="match status" value="1"/>
</dbReference>
<dbReference type="RefSeq" id="WP_073197347.1">
    <property type="nucleotide sequence ID" value="NZ_FRBN01000008.1"/>
</dbReference>
<dbReference type="AlphaFoldDB" id="A0A1M6YX70"/>
<evidence type="ECO:0000256" key="7">
    <source>
        <dbReference type="ARBA" id="ARBA00023029"/>
    </source>
</evidence>
<evidence type="ECO:0000256" key="10">
    <source>
        <dbReference type="HAMAP-Rule" id="MF_00938"/>
    </source>
</evidence>
<dbReference type="GO" id="GO:0003918">
    <property type="term" value="F:DNA topoisomerase type II (double strand cut, ATP-hydrolyzing) activity"/>
    <property type="evidence" value="ECO:0007669"/>
    <property type="project" value="UniProtKB-UniRule"/>
</dbReference>
<evidence type="ECO:0000256" key="3">
    <source>
        <dbReference type="ARBA" id="ARBA00022723"/>
    </source>
</evidence>
<dbReference type="GO" id="GO:0006265">
    <property type="term" value="P:DNA topological change"/>
    <property type="evidence" value="ECO:0007669"/>
    <property type="project" value="UniProtKB-UniRule"/>
</dbReference>
<evidence type="ECO:0000256" key="9">
    <source>
        <dbReference type="ARBA" id="ARBA00023235"/>
    </source>
</evidence>
<dbReference type="GO" id="GO:0005694">
    <property type="term" value="C:chromosome"/>
    <property type="evidence" value="ECO:0007669"/>
    <property type="project" value="InterPro"/>
</dbReference>
<feature type="binding site" evidence="10">
    <location>
        <begin position="122"/>
        <end position="128"/>
    </location>
    <ligand>
        <name>ATP</name>
        <dbReference type="ChEBI" id="CHEBI:30616"/>
    </ligand>
</feature>
<comment type="catalytic activity">
    <reaction evidence="1 10">
        <text>ATP-dependent breakage, passage and rejoining of double-stranded DNA.</text>
        <dbReference type="EC" id="5.6.2.2"/>
    </reaction>
</comment>
<dbReference type="NCBIfam" id="TIGR01055">
    <property type="entry name" value="parE_Gneg"/>
    <property type="match status" value="1"/>
</dbReference>
<evidence type="ECO:0000256" key="5">
    <source>
        <dbReference type="ARBA" id="ARBA00022840"/>
    </source>
</evidence>
<dbReference type="InterPro" id="IPR036890">
    <property type="entry name" value="HATPase_C_sf"/>
</dbReference>
<dbReference type="SMART" id="SM00387">
    <property type="entry name" value="HATPase_c"/>
    <property type="match status" value="1"/>
</dbReference>
<dbReference type="GO" id="GO:0003677">
    <property type="term" value="F:DNA binding"/>
    <property type="evidence" value="ECO:0007669"/>
    <property type="project" value="UniProtKB-UniRule"/>
</dbReference>
<accession>A0A1M6YX70</accession>
<feature type="site" description="Interaction with DNA" evidence="10">
    <location>
        <position position="635"/>
    </location>
</feature>
<dbReference type="GO" id="GO:0046872">
    <property type="term" value="F:metal ion binding"/>
    <property type="evidence" value="ECO:0007669"/>
    <property type="project" value="UniProtKB-KW"/>
</dbReference>
<dbReference type="SUPFAM" id="SSF55874">
    <property type="entry name" value="ATPase domain of HSP90 chaperone/DNA topoisomerase II/histidine kinase"/>
    <property type="match status" value="1"/>
</dbReference>
<dbReference type="CDD" id="cd00822">
    <property type="entry name" value="TopoII_Trans_DNA_gyrase"/>
    <property type="match status" value="1"/>
</dbReference>
<dbReference type="PANTHER" id="PTHR45866">
    <property type="entry name" value="DNA GYRASE/TOPOISOMERASE SUBUNIT B"/>
    <property type="match status" value="1"/>
</dbReference>
<comment type="function">
    <text evidence="10">Topoisomerase IV is essential for chromosome segregation. It relaxes supercoiled DNA. Performs the decatenation events required during the replication of a circular DNA molecule.</text>
</comment>
<dbReference type="HAMAP" id="MF_00938">
    <property type="entry name" value="ParE_type1"/>
    <property type="match status" value="1"/>
</dbReference>
<proteinExistence type="inferred from homology"/>
<evidence type="ECO:0000313" key="13">
    <source>
        <dbReference type="Proteomes" id="UP000184191"/>
    </source>
</evidence>
<dbReference type="InterPro" id="IPR018522">
    <property type="entry name" value="TopoIIA_CS"/>
</dbReference>
<keyword evidence="8 10" id="KW-0238">DNA-binding</keyword>
<dbReference type="FunFam" id="3.40.50.670:FF:000001">
    <property type="entry name" value="DNA topoisomerase 2"/>
    <property type="match status" value="1"/>
</dbReference>
<dbReference type="Pfam" id="PF00204">
    <property type="entry name" value="DNA_gyraseB"/>
    <property type="match status" value="1"/>
</dbReference>
<evidence type="ECO:0000256" key="6">
    <source>
        <dbReference type="ARBA" id="ARBA00022842"/>
    </source>
</evidence>
<dbReference type="InterPro" id="IPR020568">
    <property type="entry name" value="Ribosomal_Su5_D2-typ_SF"/>
</dbReference>
<evidence type="ECO:0000256" key="8">
    <source>
        <dbReference type="ARBA" id="ARBA00023125"/>
    </source>
</evidence>
<dbReference type="InterPro" id="IPR006171">
    <property type="entry name" value="TOPRIM_dom"/>
</dbReference>
<dbReference type="OrthoDB" id="9802808at2"/>
<dbReference type="EC" id="5.6.2.2" evidence="10"/>
<keyword evidence="6" id="KW-0460">Magnesium</keyword>
<comment type="cofactor">
    <cofactor evidence="2">
        <name>Mg(2+)</name>
        <dbReference type="ChEBI" id="CHEBI:18420"/>
    </cofactor>
</comment>
<feature type="domain" description="Toprim" evidence="11">
    <location>
        <begin position="432"/>
        <end position="546"/>
    </location>
</feature>
<sequence>MNDLLSSATTSDYDASSIQVLEDMEHVRLRPGMYIGGKDDRALHHMVAEIIDNSMDEAVAGHATWIEVELHENGHVTVRDNGRGIPIDPHPKDPSKTALEIIFCTLNAGGKFSGDSYETSGGLHGVGSSVVNALSDHLRVEVARNRELYMMEFSRGIPQAPLAKIGAAPNRRGTSVTFHPDPEIFGSLKLKPARLFKMSRSKAYLFSGVEIRWKSAIADGETPQEAVFKFPGGLADYLGETLNGATTYAERPFAGTVDFKDKYNVPGKVEWAINWTPSRDGFIQSYCNTVPTPEGGTHEAGFWAAILKGIKAYGELANNRKAAQITREDLATGGCALVSCFIREPEFVGQTKDRLATTDAARMVEGAVRDHFDNWLAADTKSAGAILDFLVLRAEERLRRRQEKETQRKTATKKLRLPGKLTDCSSNTRDGTELFIVEGDSAGGSAKMARNRVNQALLPLRGKILNVLGAASSKLGTNAEISDLTQALGVGLGSKFNLDDLRYDKIIIMTDADVDGAHIAALLMTFFFTQMRPMIDAGHLYLACPPLFRLTQGAKRVYCIDEAERDEWLEKGLGGKGKIDVSRFKGLGEMDAKDLKETTMDPRSRKLIRVTIDEDEPGETGDLVERLMGKKPELRFQYIQENARFVVELDV</sequence>
<dbReference type="InterPro" id="IPR002288">
    <property type="entry name" value="DNA_gyrase_B_C"/>
</dbReference>
<dbReference type="InterPro" id="IPR003594">
    <property type="entry name" value="HATPase_dom"/>
</dbReference>
<feature type="binding site" evidence="10">
    <location>
        <position position="53"/>
    </location>
    <ligand>
        <name>ATP</name>
        <dbReference type="ChEBI" id="CHEBI:30616"/>
    </ligand>
</feature>
<dbReference type="Pfam" id="PF01751">
    <property type="entry name" value="Toprim"/>
    <property type="match status" value="1"/>
</dbReference>
<dbReference type="PANTHER" id="PTHR45866:SF4">
    <property type="entry name" value="DNA TOPOISOMERASE 4 SUBUNIT B"/>
    <property type="match status" value="1"/>
</dbReference>
<dbReference type="InterPro" id="IPR001241">
    <property type="entry name" value="Topo_IIA"/>
</dbReference>
<keyword evidence="3" id="KW-0479">Metal-binding</keyword>
<dbReference type="InterPro" id="IPR013759">
    <property type="entry name" value="Topo_IIA_B_C"/>
</dbReference>